<evidence type="ECO:0000313" key="9">
    <source>
        <dbReference type="Proteomes" id="UP000001593"/>
    </source>
</evidence>
<dbReference type="InterPro" id="IPR001190">
    <property type="entry name" value="SRCR"/>
</dbReference>
<name>A7TBL5_NEMVE</name>
<feature type="domain" description="SRCR" evidence="7">
    <location>
        <begin position="108"/>
        <end position="208"/>
    </location>
</feature>
<evidence type="ECO:0000256" key="4">
    <source>
        <dbReference type="ARBA" id="ARBA00023170"/>
    </source>
</evidence>
<dbReference type="PRINTS" id="PR00258">
    <property type="entry name" value="SPERACTRCPTR"/>
</dbReference>
<proteinExistence type="predicted"/>
<dbReference type="PhylomeDB" id="A7TBL5"/>
<evidence type="ECO:0000256" key="5">
    <source>
        <dbReference type="ARBA" id="ARBA00023180"/>
    </source>
</evidence>
<keyword evidence="5" id="KW-0325">Glycoprotein</keyword>
<dbReference type="HOGENOM" id="CLU_002555_11_0_1"/>
<dbReference type="InParanoid" id="A7TBL5"/>
<evidence type="ECO:0000259" key="7">
    <source>
        <dbReference type="PROSITE" id="PS50287"/>
    </source>
</evidence>
<evidence type="ECO:0000256" key="1">
    <source>
        <dbReference type="ARBA" id="ARBA00022729"/>
    </source>
</evidence>
<dbReference type="PROSITE" id="PS00420">
    <property type="entry name" value="SRCR_1"/>
    <property type="match status" value="1"/>
</dbReference>
<dbReference type="FunFam" id="3.10.250.10:FF:000007">
    <property type="entry name" value="Soluble scavenger receptor cysteine-rich domain-containing protein SSC5D"/>
    <property type="match status" value="2"/>
</dbReference>
<dbReference type="EMBL" id="DS475373">
    <property type="protein sequence ID" value="EDO26592.1"/>
    <property type="molecule type" value="Genomic_DNA"/>
</dbReference>
<feature type="disulfide bond" evidence="6">
    <location>
        <begin position="283"/>
        <end position="293"/>
    </location>
</feature>
<dbReference type="FunFam" id="3.10.250.10:FF:000005">
    <property type="entry name" value="Neurotrypsin isoform A"/>
    <property type="match status" value="1"/>
</dbReference>
<sequence length="327" mass="35271">MSYDGVPSNVRLADGSTSNQGRVELFMNGVWGQVCSTNWHMPNSHVVCRMLGYPEAEKEVLSGRYGEGRGPIQMTRVWCSGTESSLMSCASDCCYCSHSHVAVFCKTVRLIGGVLPFEGRVEIYRNASWSTICGASLSLTSGHVICKMMGYPGVSSISCCARYGESGGLIALQDLECTGTERSLITCRHSDWSNTTCAHAQEIGVICTPNITSVRLIGGVLPFEGRVEVYRNASWGTICGSSLSLKSGHVICKMMGYPGVSSTSCCARYGESSGLIAMQDLECTGTERSLITCRHSDWSNTTCAHAQEMGVICTPNITLGQINHILY</sequence>
<feature type="domain" description="SRCR" evidence="7">
    <location>
        <begin position="214"/>
        <end position="314"/>
    </location>
</feature>
<feature type="disulfide bond" evidence="6">
    <location>
        <begin position="252"/>
        <end position="313"/>
    </location>
</feature>
<dbReference type="PANTHER" id="PTHR48071:SF18">
    <property type="entry name" value="DELETED IN MALIGNANT BRAIN TUMORS 1 PROTEIN-RELATED"/>
    <property type="match status" value="1"/>
</dbReference>
<evidence type="ECO:0000313" key="8">
    <source>
        <dbReference type="EMBL" id="EDO26592.1"/>
    </source>
</evidence>
<dbReference type="SMART" id="SM00202">
    <property type="entry name" value="SR"/>
    <property type="match status" value="3"/>
</dbReference>
<feature type="disulfide bond" evidence="6">
    <location>
        <begin position="239"/>
        <end position="303"/>
    </location>
</feature>
<dbReference type="InterPro" id="IPR036772">
    <property type="entry name" value="SRCR-like_dom_sf"/>
</dbReference>
<dbReference type="STRING" id="45351.A7TBL5"/>
<reference evidence="8 9" key="1">
    <citation type="journal article" date="2007" name="Science">
        <title>Sea anemone genome reveals ancestral eumetazoan gene repertoire and genomic organization.</title>
        <authorList>
            <person name="Putnam N.H."/>
            <person name="Srivastava M."/>
            <person name="Hellsten U."/>
            <person name="Dirks B."/>
            <person name="Chapman J."/>
            <person name="Salamov A."/>
            <person name="Terry A."/>
            <person name="Shapiro H."/>
            <person name="Lindquist E."/>
            <person name="Kapitonov V.V."/>
            <person name="Jurka J."/>
            <person name="Genikhovich G."/>
            <person name="Grigoriev I.V."/>
            <person name="Lucas S.M."/>
            <person name="Steele R.E."/>
            <person name="Finnerty J.R."/>
            <person name="Technau U."/>
            <person name="Martindale M.Q."/>
            <person name="Rokhsar D.S."/>
        </authorList>
    </citation>
    <scope>NUCLEOTIDE SEQUENCE [LARGE SCALE GENOMIC DNA]</scope>
    <source>
        <strain evidence="9">CH2 X CH6</strain>
    </source>
</reference>
<feature type="disulfide bond" evidence="6">
    <location>
        <begin position="177"/>
        <end position="187"/>
    </location>
</feature>
<dbReference type="AlphaFoldDB" id="A7TBL5"/>
<evidence type="ECO:0000256" key="6">
    <source>
        <dbReference type="PROSITE-ProRule" id="PRU00196"/>
    </source>
</evidence>
<evidence type="ECO:0000256" key="3">
    <source>
        <dbReference type="ARBA" id="ARBA00023157"/>
    </source>
</evidence>
<keyword evidence="9" id="KW-1185">Reference proteome</keyword>
<dbReference type="Proteomes" id="UP000001593">
    <property type="component" value="Unassembled WGS sequence"/>
</dbReference>
<keyword evidence="4" id="KW-0675">Receptor</keyword>
<feature type="disulfide bond" evidence="6">
    <location>
        <begin position="146"/>
        <end position="207"/>
    </location>
</feature>
<organism evidence="8 9">
    <name type="scientific">Nematostella vectensis</name>
    <name type="common">Starlet sea anemone</name>
    <dbReference type="NCBI Taxonomy" id="45351"/>
    <lineage>
        <taxon>Eukaryota</taxon>
        <taxon>Metazoa</taxon>
        <taxon>Cnidaria</taxon>
        <taxon>Anthozoa</taxon>
        <taxon>Hexacorallia</taxon>
        <taxon>Actiniaria</taxon>
        <taxon>Edwardsiidae</taxon>
        <taxon>Nematostella</taxon>
    </lineage>
</organism>
<dbReference type="GO" id="GO:0016020">
    <property type="term" value="C:membrane"/>
    <property type="evidence" value="ECO:0007669"/>
    <property type="project" value="InterPro"/>
</dbReference>
<gene>
    <name evidence="8" type="ORF">NEMVEDRAFT_v1g224889</name>
</gene>
<keyword evidence="2" id="KW-0677">Repeat</keyword>
<evidence type="ECO:0000256" key="2">
    <source>
        <dbReference type="ARBA" id="ARBA00022737"/>
    </source>
</evidence>
<feature type="disulfide bond" evidence="6">
    <location>
        <begin position="133"/>
        <end position="197"/>
    </location>
</feature>
<keyword evidence="3 6" id="KW-1015">Disulfide bond</keyword>
<accession>A7TBL5</accession>
<dbReference type="PROSITE" id="PS50287">
    <property type="entry name" value="SRCR_2"/>
    <property type="match status" value="3"/>
</dbReference>
<feature type="disulfide bond" evidence="6">
    <location>
        <begin position="79"/>
        <end position="89"/>
    </location>
</feature>
<protein>
    <recommendedName>
        <fullName evidence="7">SRCR domain-containing protein</fullName>
    </recommendedName>
</protein>
<dbReference type="Gene3D" id="3.10.250.10">
    <property type="entry name" value="SRCR-like domain"/>
    <property type="match status" value="3"/>
</dbReference>
<keyword evidence="1" id="KW-0732">Signal</keyword>
<dbReference type="Pfam" id="PF00530">
    <property type="entry name" value="SRCR"/>
    <property type="match status" value="3"/>
</dbReference>
<feature type="domain" description="SRCR" evidence="7">
    <location>
        <begin position="10"/>
        <end position="106"/>
    </location>
</feature>
<dbReference type="OMA" id="NACAHTS"/>
<comment type="caution">
    <text evidence="6">Lacks conserved residue(s) required for the propagation of feature annotation.</text>
</comment>
<dbReference type="PANTHER" id="PTHR48071">
    <property type="entry name" value="SRCR DOMAIN-CONTAINING PROTEIN"/>
    <property type="match status" value="1"/>
</dbReference>
<dbReference type="eggNOG" id="ENOG502QQ5W">
    <property type="taxonomic scope" value="Eukaryota"/>
</dbReference>
<dbReference type="SUPFAM" id="SSF56487">
    <property type="entry name" value="SRCR-like"/>
    <property type="match status" value="3"/>
</dbReference>